<comment type="caution">
    <text evidence="8">The sequence shown here is derived from an EMBL/GenBank/DDBJ whole genome shotgun (WGS) entry which is preliminary data.</text>
</comment>
<name>A0A0G1N0E1_9BACT</name>
<dbReference type="STRING" id="1619050.UX20_C0012G0001"/>
<evidence type="ECO:0000256" key="3">
    <source>
        <dbReference type="ARBA" id="ARBA00022691"/>
    </source>
</evidence>
<keyword evidence="5" id="KW-0663">Pyridoxal phosphate</keyword>
<dbReference type="InterPro" id="IPR058240">
    <property type="entry name" value="rSAM_sf"/>
</dbReference>
<evidence type="ECO:0000256" key="2">
    <source>
        <dbReference type="ARBA" id="ARBA00022485"/>
    </source>
</evidence>
<dbReference type="GO" id="GO:0051539">
    <property type="term" value="F:4 iron, 4 sulfur cluster binding"/>
    <property type="evidence" value="ECO:0007669"/>
    <property type="project" value="UniProtKB-KW"/>
</dbReference>
<keyword evidence="3" id="KW-0949">S-adenosyl-L-methionine</keyword>
<evidence type="ECO:0000313" key="9">
    <source>
        <dbReference type="Proteomes" id="UP000034911"/>
    </source>
</evidence>
<keyword evidence="7" id="KW-0411">Iron-sulfur</keyword>
<dbReference type="SUPFAM" id="SSF102114">
    <property type="entry name" value="Radical SAM enzymes"/>
    <property type="match status" value="1"/>
</dbReference>
<dbReference type="SFLD" id="SFLDS00029">
    <property type="entry name" value="Radical_SAM"/>
    <property type="match status" value="1"/>
</dbReference>
<evidence type="ECO:0000256" key="1">
    <source>
        <dbReference type="ARBA" id="ARBA00001933"/>
    </source>
</evidence>
<dbReference type="GO" id="GO:0046872">
    <property type="term" value="F:metal ion binding"/>
    <property type="evidence" value="ECO:0007669"/>
    <property type="project" value="UniProtKB-KW"/>
</dbReference>
<dbReference type="InterPro" id="IPR003739">
    <property type="entry name" value="Lys_aminomutase/Glu_NH3_mut"/>
</dbReference>
<sequence>MDPYGIFRAKDRVITRRGGEERYLAPRKFPYSVLANIIESCHIGCDGCYKGAMIRTSFAALADILPEYADIKRQLNAQGDRAIEQARLLTRWLNQNPEVDTVVVSGGEPLLYSNDTLEAILAQFASAEHVKVVRICTSAVYQGMWYRIDDAFVGILSEFEARAGKKMYVNAHVTDEHQLGAPEAQEAVRRLLQGGIPIYLQMPVQEGINFHRDNIPETVSRLRKISKLAYATGVVPYKMIVDMHSPSHPDLTVPIETVSKVIACFDGHLDSSDHERWHAYNVLHEQGNLYIPSFPHFCAAKEVNPEEGSVTYFIPVWDP</sequence>
<accession>A0A0G1N0E1</accession>
<evidence type="ECO:0000256" key="4">
    <source>
        <dbReference type="ARBA" id="ARBA00022723"/>
    </source>
</evidence>
<dbReference type="Proteomes" id="UP000034911">
    <property type="component" value="Unassembled WGS sequence"/>
</dbReference>
<dbReference type="PANTHER" id="PTHR30538:SF0">
    <property type="entry name" value="L-LYSINE 2,3-AMINOMUTASE AQ_1632-RELATED"/>
    <property type="match status" value="1"/>
</dbReference>
<dbReference type="PANTHER" id="PTHR30538">
    <property type="entry name" value="LYSINE 2,3-AMINOMUTASE-RELATED"/>
    <property type="match status" value="1"/>
</dbReference>
<keyword evidence="2" id="KW-0004">4Fe-4S</keyword>
<evidence type="ECO:0000313" key="8">
    <source>
        <dbReference type="EMBL" id="KKU13822.1"/>
    </source>
</evidence>
<reference evidence="8 9" key="1">
    <citation type="journal article" date="2015" name="Nature">
        <title>rRNA introns, odd ribosomes, and small enigmatic genomes across a large radiation of phyla.</title>
        <authorList>
            <person name="Brown C.T."/>
            <person name="Hug L.A."/>
            <person name="Thomas B.C."/>
            <person name="Sharon I."/>
            <person name="Castelle C.J."/>
            <person name="Singh A."/>
            <person name="Wilkins M.J."/>
            <person name="Williams K.H."/>
            <person name="Banfield J.F."/>
        </authorList>
    </citation>
    <scope>NUCLEOTIDE SEQUENCE [LARGE SCALE GENOMIC DNA]</scope>
</reference>
<keyword evidence="4" id="KW-0479">Metal-binding</keyword>
<protein>
    <submittedName>
        <fullName evidence="8">L-lysine 2,3-aminomutase</fullName>
    </submittedName>
</protein>
<evidence type="ECO:0000256" key="5">
    <source>
        <dbReference type="ARBA" id="ARBA00022898"/>
    </source>
</evidence>
<evidence type="ECO:0000256" key="6">
    <source>
        <dbReference type="ARBA" id="ARBA00023004"/>
    </source>
</evidence>
<dbReference type="InterPro" id="IPR013785">
    <property type="entry name" value="Aldolase_TIM"/>
</dbReference>
<dbReference type="InterPro" id="IPR007197">
    <property type="entry name" value="rSAM"/>
</dbReference>
<dbReference type="AlphaFoldDB" id="A0A0G1N0E1"/>
<dbReference type="GO" id="GO:0003824">
    <property type="term" value="F:catalytic activity"/>
    <property type="evidence" value="ECO:0007669"/>
    <property type="project" value="InterPro"/>
</dbReference>
<gene>
    <name evidence="8" type="ORF">UX20_C0012G0001</name>
</gene>
<feature type="non-terminal residue" evidence="8">
    <location>
        <position position="319"/>
    </location>
</feature>
<dbReference type="EMBL" id="LCLH01000012">
    <property type="protein sequence ID" value="KKU13822.1"/>
    <property type="molecule type" value="Genomic_DNA"/>
</dbReference>
<evidence type="ECO:0000256" key="7">
    <source>
        <dbReference type="ARBA" id="ARBA00023014"/>
    </source>
</evidence>
<keyword evidence="6" id="KW-0408">Iron</keyword>
<proteinExistence type="predicted"/>
<comment type="cofactor">
    <cofactor evidence="1">
        <name>pyridoxal 5'-phosphate</name>
        <dbReference type="ChEBI" id="CHEBI:597326"/>
    </cofactor>
</comment>
<dbReference type="Gene3D" id="3.20.20.70">
    <property type="entry name" value="Aldolase class I"/>
    <property type="match status" value="1"/>
</dbReference>
<organism evidence="8 9">
    <name type="scientific">Candidatus Magasanikbacteria bacterium GW2011_GWC2_45_8</name>
    <dbReference type="NCBI Taxonomy" id="1619050"/>
    <lineage>
        <taxon>Bacteria</taxon>
        <taxon>Candidatus Magasanikiibacteriota</taxon>
    </lineage>
</organism>